<accession>A0A9X0D4K7</accession>
<comment type="subcellular location">
    <subcellularLocation>
        <location evidence="1">Secreted</location>
    </subcellularLocation>
</comment>
<name>A0A9X0D4K7_9CNID</name>
<reference evidence="7" key="1">
    <citation type="submission" date="2023-01" db="EMBL/GenBank/DDBJ databases">
        <title>Genome assembly of the deep-sea coral Lophelia pertusa.</title>
        <authorList>
            <person name="Herrera S."/>
            <person name="Cordes E."/>
        </authorList>
    </citation>
    <scope>NUCLEOTIDE SEQUENCE</scope>
    <source>
        <strain evidence="7">USNM1676648</strain>
        <tissue evidence="7">Polyp</tissue>
    </source>
</reference>
<keyword evidence="4" id="KW-1015">Disulfide bond</keyword>
<dbReference type="Pfam" id="PF01410">
    <property type="entry name" value="COLFI"/>
    <property type="match status" value="1"/>
</dbReference>
<dbReference type="OrthoDB" id="5952136at2759"/>
<evidence type="ECO:0000259" key="6">
    <source>
        <dbReference type="PROSITE" id="PS51406"/>
    </source>
</evidence>
<comment type="caution">
    <text evidence="7">The sequence shown here is derived from an EMBL/GenBank/DDBJ whole genome shotgun (WGS) entry which is preliminary data.</text>
</comment>
<organism evidence="7 8">
    <name type="scientific">Desmophyllum pertusum</name>
    <dbReference type="NCBI Taxonomy" id="174260"/>
    <lineage>
        <taxon>Eukaryota</taxon>
        <taxon>Metazoa</taxon>
        <taxon>Cnidaria</taxon>
        <taxon>Anthozoa</taxon>
        <taxon>Hexacorallia</taxon>
        <taxon>Scleractinia</taxon>
        <taxon>Caryophylliina</taxon>
        <taxon>Caryophylliidae</taxon>
        <taxon>Desmophyllum</taxon>
    </lineage>
</organism>
<dbReference type="EMBL" id="MU825875">
    <property type="protein sequence ID" value="KAJ7386655.1"/>
    <property type="molecule type" value="Genomic_DNA"/>
</dbReference>
<evidence type="ECO:0000256" key="2">
    <source>
        <dbReference type="ARBA" id="ARBA00022525"/>
    </source>
</evidence>
<dbReference type="Gene3D" id="2.60.120.1000">
    <property type="match status" value="1"/>
</dbReference>
<keyword evidence="2" id="KW-0964">Secreted</keyword>
<dbReference type="SUPFAM" id="SSF56496">
    <property type="entry name" value="Fibrinogen C-terminal domain-like"/>
    <property type="match status" value="1"/>
</dbReference>
<dbReference type="AlphaFoldDB" id="A0A9X0D4K7"/>
<dbReference type="PANTHER" id="PTHR16146:SF46">
    <property type="entry name" value="INTELECTIN-1A-RELATED"/>
    <property type="match status" value="1"/>
</dbReference>
<dbReference type="GO" id="GO:0005615">
    <property type="term" value="C:extracellular space"/>
    <property type="evidence" value="ECO:0007669"/>
    <property type="project" value="TreeGrafter"/>
</dbReference>
<evidence type="ECO:0000256" key="5">
    <source>
        <dbReference type="SAM" id="SignalP"/>
    </source>
</evidence>
<keyword evidence="8" id="KW-1185">Reference proteome</keyword>
<gene>
    <name evidence="7" type="primary">EFEMP1_2</name>
    <name evidence="7" type="ORF">OS493_006660</name>
</gene>
<dbReference type="PANTHER" id="PTHR16146">
    <property type="entry name" value="INTELECTIN"/>
    <property type="match status" value="1"/>
</dbReference>
<proteinExistence type="predicted"/>
<dbReference type="GO" id="GO:0070492">
    <property type="term" value="F:oligosaccharide binding"/>
    <property type="evidence" value="ECO:0007669"/>
    <property type="project" value="TreeGrafter"/>
</dbReference>
<dbReference type="PROSITE" id="PS51406">
    <property type="entry name" value="FIBRINOGEN_C_2"/>
    <property type="match status" value="1"/>
</dbReference>
<feature type="signal peptide" evidence="5">
    <location>
        <begin position="1"/>
        <end position="21"/>
    </location>
</feature>
<evidence type="ECO:0000313" key="7">
    <source>
        <dbReference type="EMBL" id="KAJ7386655.1"/>
    </source>
</evidence>
<evidence type="ECO:0000256" key="1">
    <source>
        <dbReference type="ARBA" id="ARBA00004613"/>
    </source>
</evidence>
<evidence type="ECO:0000256" key="3">
    <source>
        <dbReference type="ARBA" id="ARBA00023119"/>
    </source>
</evidence>
<dbReference type="GO" id="GO:0005581">
    <property type="term" value="C:collagen trimer"/>
    <property type="evidence" value="ECO:0007669"/>
    <property type="project" value="UniProtKB-KW"/>
</dbReference>
<dbReference type="InterPro" id="IPR036056">
    <property type="entry name" value="Fibrinogen-like_C"/>
</dbReference>
<evidence type="ECO:0000313" key="8">
    <source>
        <dbReference type="Proteomes" id="UP001163046"/>
    </source>
</evidence>
<feature type="domain" description="Fibrinogen C-terminal" evidence="6">
    <location>
        <begin position="92"/>
        <end position="143"/>
    </location>
</feature>
<sequence>MLLKLPFIICLATMVLKGAVCGPLNDVLYESNGQSLKLSEIKLGKRQEIRVQESTAKCSSDNKGLLRIVDLHLEFCDGKSWVRLSDEMVAQNSREKAGIDCQDIKTRGLSQGDGLYWLDPDAGSHSNAFLAYCDMTSYNGGWTMCYTTDDKVKPKTEVTYNTQFTYGRDGYRTNCNNIPFTEIMLVDHVTGAKCYFKREATNHDLPITAAANYGNAASTYGLWHGVGASNAYHYQLLICDHSFFSGFFVSGYTSNCYKRCNSWCGDKASPYFRTASTDAGYKGVAFNTNGHYPNVRSNRLVSVGLRYKRDEL</sequence>
<dbReference type="Proteomes" id="UP001163046">
    <property type="component" value="Unassembled WGS sequence"/>
</dbReference>
<protein>
    <submittedName>
        <fullName evidence="7">Calcium ion binding</fullName>
    </submittedName>
</protein>
<keyword evidence="5" id="KW-0732">Signal</keyword>
<dbReference type="GO" id="GO:0005201">
    <property type="term" value="F:extracellular matrix structural constituent"/>
    <property type="evidence" value="ECO:0007669"/>
    <property type="project" value="InterPro"/>
</dbReference>
<dbReference type="NCBIfam" id="NF040941">
    <property type="entry name" value="GGGWT_bact"/>
    <property type="match status" value="1"/>
</dbReference>
<dbReference type="InterPro" id="IPR000885">
    <property type="entry name" value="Fib_collagen_C"/>
</dbReference>
<dbReference type="InterPro" id="IPR002181">
    <property type="entry name" value="Fibrinogen_a/b/g_C_dom"/>
</dbReference>
<evidence type="ECO:0000256" key="4">
    <source>
        <dbReference type="ARBA" id="ARBA00023157"/>
    </source>
</evidence>
<feature type="chain" id="PRO_5040804843" evidence="5">
    <location>
        <begin position="22"/>
        <end position="312"/>
    </location>
</feature>
<keyword evidence="3" id="KW-0176">Collagen</keyword>